<keyword evidence="2" id="KW-1133">Transmembrane helix</keyword>
<proteinExistence type="predicted"/>
<reference evidence="3 4" key="1">
    <citation type="submission" date="2013-11" db="EMBL/GenBank/DDBJ databases">
        <title>Draft genome of the bovine lungworm Dictyocaulus viviparus.</title>
        <authorList>
            <person name="Mitreva M."/>
        </authorList>
    </citation>
    <scope>NUCLEOTIDE SEQUENCE [LARGE SCALE GENOMIC DNA]</scope>
    <source>
        <strain evidence="3 4">HannoverDv2000</strain>
    </source>
</reference>
<reference evidence="4" key="2">
    <citation type="journal article" date="2016" name="Sci. Rep.">
        <title>Dictyocaulus viviparus genome, variome and transcriptome elucidate lungworm biology and support future intervention.</title>
        <authorList>
            <person name="McNulty S.N."/>
            <person name="Strube C."/>
            <person name="Rosa B.A."/>
            <person name="Martin J.C."/>
            <person name="Tyagi R."/>
            <person name="Choi Y.J."/>
            <person name="Wang Q."/>
            <person name="Hallsworth Pepin K."/>
            <person name="Zhang X."/>
            <person name="Ozersky P."/>
            <person name="Wilson R.K."/>
            <person name="Sternberg P.W."/>
            <person name="Gasser R.B."/>
            <person name="Mitreva M."/>
        </authorList>
    </citation>
    <scope>NUCLEOTIDE SEQUENCE [LARGE SCALE GENOMIC DNA]</scope>
    <source>
        <strain evidence="4">HannoverDv2000</strain>
    </source>
</reference>
<accession>A0A0D8XEI5</accession>
<feature type="compositionally biased region" description="Basic and acidic residues" evidence="1">
    <location>
        <begin position="161"/>
        <end position="176"/>
    </location>
</feature>
<keyword evidence="2" id="KW-0472">Membrane</keyword>
<evidence type="ECO:0000313" key="4">
    <source>
        <dbReference type="Proteomes" id="UP000053766"/>
    </source>
</evidence>
<dbReference type="AlphaFoldDB" id="A0A0D8XEI5"/>
<dbReference type="EMBL" id="KN716713">
    <property type="protein sequence ID" value="KJH42079.1"/>
    <property type="molecule type" value="Genomic_DNA"/>
</dbReference>
<organism evidence="3 4">
    <name type="scientific">Dictyocaulus viviparus</name>
    <name type="common">Bovine lungworm</name>
    <dbReference type="NCBI Taxonomy" id="29172"/>
    <lineage>
        <taxon>Eukaryota</taxon>
        <taxon>Metazoa</taxon>
        <taxon>Ecdysozoa</taxon>
        <taxon>Nematoda</taxon>
        <taxon>Chromadorea</taxon>
        <taxon>Rhabditida</taxon>
        <taxon>Rhabditina</taxon>
        <taxon>Rhabditomorpha</taxon>
        <taxon>Strongyloidea</taxon>
        <taxon>Metastrongylidae</taxon>
        <taxon>Dictyocaulus</taxon>
    </lineage>
</organism>
<keyword evidence="2" id="KW-0812">Transmembrane</keyword>
<feature type="compositionally biased region" description="Polar residues" evidence="1">
    <location>
        <begin position="88"/>
        <end position="100"/>
    </location>
</feature>
<feature type="transmembrane region" description="Helical" evidence="2">
    <location>
        <begin position="12"/>
        <end position="32"/>
    </location>
</feature>
<feature type="compositionally biased region" description="Basic and acidic residues" evidence="1">
    <location>
        <begin position="134"/>
        <end position="146"/>
    </location>
</feature>
<keyword evidence="4" id="KW-1185">Reference proteome</keyword>
<feature type="compositionally biased region" description="Basic and acidic residues" evidence="1">
    <location>
        <begin position="185"/>
        <end position="214"/>
    </location>
</feature>
<feature type="region of interest" description="Disordered" evidence="1">
    <location>
        <begin position="88"/>
        <end position="214"/>
    </location>
</feature>
<gene>
    <name evidence="3" type="ORF">DICVIV_11937</name>
</gene>
<feature type="compositionally biased region" description="Basic and acidic residues" evidence="1">
    <location>
        <begin position="101"/>
        <end position="111"/>
    </location>
</feature>
<protein>
    <submittedName>
        <fullName evidence="3">Uncharacterized protein</fullName>
    </submittedName>
</protein>
<evidence type="ECO:0000313" key="3">
    <source>
        <dbReference type="EMBL" id="KJH42079.1"/>
    </source>
</evidence>
<dbReference type="Proteomes" id="UP000053766">
    <property type="component" value="Unassembled WGS sequence"/>
</dbReference>
<evidence type="ECO:0000256" key="2">
    <source>
        <dbReference type="SAM" id="Phobius"/>
    </source>
</evidence>
<evidence type="ECO:0000256" key="1">
    <source>
        <dbReference type="SAM" id="MobiDB-lite"/>
    </source>
</evidence>
<name>A0A0D8XEI5_DICVI</name>
<dbReference type="OrthoDB" id="5877342at2759"/>
<sequence>MASRLVCLGRFFQNLSLLIIQIHIVIWNNGCFKKKRKKPKFRKTSSASQEDSITCSGEIQKKKALYLSLERFPQHLLDVQLASTQPEEVLETKSSQTLQKGQEEIKGSRSKEKSRRLLPYPEVKPPTFSQKKRREAELEREKREKIASGFYQSRSDEDDTLEKVNSLKEEITEQSRKRSHKTRRSIKDKMKDPKEIDNEDVREMSDDVLGKQVT</sequence>